<evidence type="ECO:0000313" key="2">
    <source>
        <dbReference type="Proteomes" id="UP001165186"/>
    </source>
</evidence>
<sequence>MFPQASSTASSVFRTTELLELILLYLPCASILTASRVCRHWHAVVASSLSLQRALFLTPVPERGALLELGPLGALPVNHCNFSDLPRTLQPVVNDTCARKFRLGHFDEPDADYDGGYMPMVTMSWLEHSQERQKQEEKPGGEEDVAKVHGGAGQPSWRRMLLAQPPPRRVEVMIYESDMFQLVKFWVECEDGVTFGMMYDKFRELVHGRSWGKRSMGWFFEL</sequence>
<proteinExistence type="predicted"/>
<organism evidence="1 2">
    <name type="scientific">Neofusicoccum parvum</name>
    <dbReference type="NCBI Taxonomy" id="310453"/>
    <lineage>
        <taxon>Eukaryota</taxon>
        <taxon>Fungi</taxon>
        <taxon>Dikarya</taxon>
        <taxon>Ascomycota</taxon>
        <taxon>Pezizomycotina</taxon>
        <taxon>Dothideomycetes</taxon>
        <taxon>Dothideomycetes incertae sedis</taxon>
        <taxon>Botryosphaeriales</taxon>
        <taxon>Botryosphaeriaceae</taxon>
        <taxon>Neofusicoccum</taxon>
    </lineage>
</organism>
<evidence type="ECO:0000313" key="1">
    <source>
        <dbReference type="EMBL" id="GME35443.1"/>
    </source>
</evidence>
<dbReference type="Proteomes" id="UP001165186">
    <property type="component" value="Unassembled WGS sequence"/>
</dbReference>
<dbReference type="EMBL" id="BSXG01000269">
    <property type="protein sequence ID" value="GME35443.1"/>
    <property type="molecule type" value="Genomic_DNA"/>
</dbReference>
<accession>A0ACB5SD02</accession>
<reference evidence="1" key="1">
    <citation type="submission" date="2024-09" db="EMBL/GenBank/DDBJ databases">
        <title>Draft Genome Sequences of Neofusicoccum parvum.</title>
        <authorList>
            <person name="Ashida A."/>
            <person name="Camagna M."/>
            <person name="Tanaka A."/>
            <person name="Takemoto D."/>
        </authorList>
    </citation>
    <scope>NUCLEOTIDE SEQUENCE</scope>
    <source>
        <strain evidence="1">PPO83</strain>
    </source>
</reference>
<name>A0ACB5SD02_9PEZI</name>
<gene>
    <name evidence="1" type="primary">g6156</name>
    <name evidence="1" type="ORF">NpPPO83_00006156</name>
</gene>
<keyword evidence="2" id="KW-1185">Reference proteome</keyword>
<protein>
    <submittedName>
        <fullName evidence="1">Uncharacterized protein</fullName>
    </submittedName>
</protein>
<comment type="caution">
    <text evidence="1">The sequence shown here is derived from an EMBL/GenBank/DDBJ whole genome shotgun (WGS) entry which is preliminary data.</text>
</comment>